<accession>A0ABR9PLA3</accession>
<evidence type="ECO:0000313" key="2">
    <source>
        <dbReference type="Proteomes" id="UP001516472"/>
    </source>
</evidence>
<gene>
    <name evidence="1" type="ORF">G4177_11110</name>
</gene>
<reference evidence="1 2" key="1">
    <citation type="submission" date="2020-02" db="EMBL/GenBank/DDBJ databases">
        <authorList>
            <person name="Babadi Z.K."/>
            <person name="Risdian C."/>
            <person name="Ebrahimipour G.H."/>
            <person name="Wink J."/>
        </authorList>
    </citation>
    <scope>NUCLEOTIDE SEQUENCE [LARGE SCALE GENOMIC DNA]</scope>
    <source>
        <strain evidence="1 2">ZKHCc1 1396</strain>
    </source>
</reference>
<dbReference type="InterPro" id="IPR011047">
    <property type="entry name" value="Quinoprotein_ADH-like_sf"/>
</dbReference>
<dbReference type="NCBIfam" id="TIGR04534">
    <property type="entry name" value="ELWxxDGT_rpt"/>
    <property type="match status" value="3"/>
</dbReference>
<comment type="caution">
    <text evidence="1">The sequence shown here is derived from an EMBL/GenBank/DDBJ whole genome shotgun (WGS) entry which is preliminary data.</text>
</comment>
<dbReference type="SUPFAM" id="SSF50998">
    <property type="entry name" value="Quinoprotein alcohol dehydrogenase-like"/>
    <property type="match status" value="1"/>
</dbReference>
<organism evidence="1 2">
    <name type="scientific">Corallococcus soli</name>
    <dbReference type="NCBI Taxonomy" id="2710757"/>
    <lineage>
        <taxon>Bacteria</taxon>
        <taxon>Pseudomonadati</taxon>
        <taxon>Myxococcota</taxon>
        <taxon>Myxococcia</taxon>
        <taxon>Myxococcales</taxon>
        <taxon>Cystobacterineae</taxon>
        <taxon>Myxococcaceae</taxon>
        <taxon>Corallococcus</taxon>
    </lineage>
</organism>
<dbReference type="PROSITE" id="PS51257">
    <property type="entry name" value="PROKAR_LIPOPROTEIN"/>
    <property type="match status" value="1"/>
</dbReference>
<dbReference type="InterPro" id="IPR030916">
    <property type="entry name" value="ELWxxDGT_rpt"/>
</dbReference>
<sequence length="502" mass="52916">MRRCVMEAWRGVTVLVLWLSGGLGVGCGGEAQGEAEAWEETSSAMEEAALGGGVPQPCGRTPVLVGDLQPGLEGSRPEALVAVGSRLFYAADDGAAGRELWVTDGDDRTSRRVKDVRPGAAGSTPRFLTRVGGRLFFVADDGAHGPELWRTDGTPQGTVLVADLRPGAAGSAPDNLTQVGGRLYFTADDGVHGRELWSSDGTGAGTRLTQEFAPGPRSLFLDDLTDWNGRLALVAYGDTSVTLWVTEADSGTARVYFRGPAQTVLVALTPAGRDRLFFLVDLGLGEADLWVTWGSPLFTFPLRRFPGDYPSELTPLGGAVYFTAGAEGFFGEPGDLFFGAELWRSDGSLLGTRRVKDVRPGPEGSLPSGLTALGGRLYFAADDGVHGRELWSTDGTSRGTVLVQDLEPGPQGSTPTALAATDGWLFLSASTAVRGREAWYSDGTPGRVQALRDIAPGGLGSNPRGFVRSGGAVFFVAAHPDQGEEPWALPFLPLSRCGRTAD</sequence>
<keyword evidence="2" id="KW-1185">Reference proteome</keyword>
<dbReference type="EMBL" id="JAAIYO010000002">
    <property type="protein sequence ID" value="MBE4748711.1"/>
    <property type="molecule type" value="Genomic_DNA"/>
</dbReference>
<evidence type="ECO:0008006" key="3">
    <source>
        <dbReference type="Google" id="ProtNLM"/>
    </source>
</evidence>
<evidence type="ECO:0000313" key="1">
    <source>
        <dbReference type="EMBL" id="MBE4748711.1"/>
    </source>
</evidence>
<dbReference type="Proteomes" id="UP001516472">
    <property type="component" value="Unassembled WGS sequence"/>
</dbReference>
<dbReference type="SUPFAM" id="SSF63825">
    <property type="entry name" value="YWTD domain"/>
    <property type="match status" value="1"/>
</dbReference>
<proteinExistence type="predicted"/>
<name>A0ABR9PLA3_9BACT</name>
<protein>
    <recommendedName>
        <fullName evidence="3">Hyalin</fullName>
    </recommendedName>
</protein>